<feature type="non-terminal residue" evidence="6">
    <location>
        <position position="257"/>
    </location>
</feature>
<organism evidence="6">
    <name type="scientific">marine metagenome</name>
    <dbReference type="NCBI Taxonomy" id="408172"/>
    <lineage>
        <taxon>unclassified sequences</taxon>
        <taxon>metagenomes</taxon>
        <taxon>ecological metagenomes</taxon>
    </lineage>
</organism>
<evidence type="ECO:0000256" key="4">
    <source>
        <dbReference type="ARBA" id="ARBA00022840"/>
    </source>
</evidence>
<evidence type="ECO:0000259" key="5">
    <source>
        <dbReference type="PROSITE" id="PS50893"/>
    </source>
</evidence>
<dbReference type="InterPro" id="IPR003439">
    <property type="entry name" value="ABC_transporter-like_ATP-bd"/>
</dbReference>
<dbReference type="InterPro" id="IPR003593">
    <property type="entry name" value="AAA+_ATPase"/>
</dbReference>
<dbReference type="Gene3D" id="3.40.50.300">
    <property type="entry name" value="P-loop containing nucleotide triphosphate hydrolases"/>
    <property type="match status" value="1"/>
</dbReference>
<dbReference type="CDD" id="cd03230">
    <property type="entry name" value="ABC_DR_subfamily_A"/>
    <property type="match status" value="1"/>
</dbReference>
<evidence type="ECO:0000256" key="3">
    <source>
        <dbReference type="ARBA" id="ARBA00022741"/>
    </source>
</evidence>
<feature type="domain" description="ABC transporter" evidence="5">
    <location>
        <begin position="2"/>
        <end position="231"/>
    </location>
</feature>
<dbReference type="PANTHER" id="PTHR43335">
    <property type="entry name" value="ABC TRANSPORTER, ATP-BINDING PROTEIN"/>
    <property type="match status" value="1"/>
</dbReference>
<keyword evidence="2" id="KW-0813">Transport</keyword>
<dbReference type="SUPFAM" id="SSF52540">
    <property type="entry name" value="P-loop containing nucleoside triphosphate hydrolases"/>
    <property type="match status" value="1"/>
</dbReference>
<evidence type="ECO:0000313" key="6">
    <source>
        <dbReference type="EMBL" id="SVB86159.1"/>
    </source>
</evidence>
<gene>
    <name evidence="6" type="ORF">METZ01_LOCUS239013</name>
</gene>
<reference evidence="6" key="1">
    <citation type="submission" date="2018-05" db="EMBL/GenBank/DDBJ databases">
        <authorList>
            <person name="Lanie J.A."/>
            <person name="Ng W.-L."/>
            <person name="Kazmierczak K.M."/>
            <person name="Andrzejewski T.M."/>
            <person name="Davidsen T.M."/>
            <person name="Wayne K.J."/>
            <person name="Tettelin H."/>
            <person name="Glass J.I."/>
            <person name="Rusch D."/>
            <person name="Podicherti R."/>
            <person name="Tsui H.-C.T."/>
            <person name="Winkler M.E."/>
        </authorList>
    </citation>
    <scope>NUCLEOTIDE SEQUENCE</scope>
</reference>
<dbReference type="GO" id="GO:0016887">
    <property type="term" value="F:ATP hydrolysis activity"/>
    <property type="evidence" value="ECO:0007669"/>
    <property type="project" value="InterPro"/>
</dbReference>
<sequence length="257" mass="27996">VIEVSELSKHYGDVVAVENISFKAEKGVILGFLGPNGAGKTTTMRMLTCYLPPSHGEAKVAGFDIVEESMEVRKRIGYLPEQPPVYHDMTVGFYLRFVAKIKGVPGQTLNSRLDDTMEKTGIAHHRDTVIGHLSKGYRQRVGLAQALVHEPEVLILDEPTVGLDPKQIIEIREVIKGLGGDHTVILSTHILPEVSMTCGQLVIINNGRIAGEGTPESLVAQLKEGEVLRAHIDGPITEVREMIARIDGVLDVSQEPG</sequence>
<keyword evidence="3" id="KW-0547">Nucleotide-binding</keyword>
<dbReference type="AlphaFoldDB" id="A0A382HG42"/>
<comment type="similarity">
    <text evidence="1">Belongs to the ABC transporter superfamily.</text>
</comment>
<evidence type="ECO:0000256" key="1">
    <source>
        <dbReference type="ARBA" id="ARBA00005417"/>
    </source>
</evidence>
<keyword evidence="4" id="KW-0067">ATP-binding</keyword>
<dbReference type="EMBL" id="UINC01061027">
    <property type="protein sequence ID" value="SVB86159.1"/>
    <property type="molecule type" value="Genomic_DNA"/>
</dbReference>
<dbReference type="InterPro" id="IPR027417">
    <property type="entry name" value="P-loop_NTPase"/>
</dbReference>
<feature type="non-terminal residue" evidence="6">
    <location>
        <position position="1"/>
    </location>
</feature>
<evidence type="ECO:0000256" key="2">
    <source>
        <dbReference type="ARBA" id="ARBA00022448"/>
    </source>
</evidence>
<proteinExistence type="inferred from homology"/>
<dbReference type="Pfam" id="PF00005">
    <property type="entry name" value="ABC_tran"/>
    <property type="match status" value="1"/>
</dbReference>
<dbReference type="PROSITE" id="PS50893">
    <property type="entry name" value="ABC_TRANSPORTER_2"/>
    <property type="match status" value="1"/>
</dbReference>
<dbReference type="GO" id="GO:0005524">
    <property type="term" value="F:ATP binding"/>
    <property type="evidence" value="ECO:0007669"/>
    <property type="project" value="UniProtKB-KW"/>
</dbReference>
<dbReference type="PANTHER" id="PTHR43335:SF4">
    <property type="entry name" value="ABC TRANSPORTER, ATP-BINDING PROTEIN"/>
    <property type="match status" value="1"/>
</dbReference>
<protein>
    <recommendedName>
        <fullName evidence="5">ABC transporter domain-containing protein</fullName>
    </recommendedName>
</protein>
<dbReference type="SMART" id="SM00382">
    <property type="entry name" value="AAA"/>
    <property type="match status" value="1"/>
</dbReference>
<accession>A0A382HG42</accession>
<name>A0A382HG42_9ZZZZ</name>